<sequence>MRVGAAGGAGVMLAAMNMLGLSPATPASAAQFALPPASGNGKSVVVLGAGIAGLVSAYELQQAGYRVTVLEARNRVGGRAWSIRGGDAVEHLGHALQQAQFSEGMYFNAGPARIPSWHHAILGYAKRLNVPMEVFVNTAMATGWDFNGKVRPGRQMVYSLRAHLSELLTKAIDQGALNANMPKEERDGFKQFLQFYGGLDGKGAPTPNPSFGYSDWPGGYDDPGKPLDPLAFREVLSGRAAAFPQFFESIIDMQPTMMQPVGGMDRIAHALYMAVQPTVKLNEPVTAIRREGGGVRIEHKGGITRADFAVVTLPAQLLERIPNDFSPAKKAALKGINYLKSAKVAFEAPRFWEDDGVYGGLGWTDKLNENVIYPSNSFHSPRGVIVGAYVAGWTHQDTPEAFTKLPFSEQVRISAGSIEVLHPGKARLLEKPVVVNWGNIPYSEGVGALWDGGPGADNGRRTGAYLELLKPEGPIVFAGEHLSYVGLWQEGSALSAHEALKLLQAMASEKAGKRAAA</sequence>
<feature type="chain" id="PRO_5045484113" description="Tryptophan 2-monooxygenase" evidence="7">
    <location>
        <begin position="30"/>
        <end position="517"/>
    </location>
</feature>
<dbReference type="SUPFAM" id="SSF51905">
    <property type="entry name" value="FAD/NAD(P)-binding domain"/>
    <property type="match status" value="1"/>
</dbReference>
<dbReference type="PANTHER" id="PTHR10742:SF410">
    <property type="entry name" value="LYSINE-SPECIFIC HISTONE DEMETHYLASE 2"/>
    <property type="match status" value="1"/>
</dbReference>
<evidence type="ECO:0000259" key="8">
    <source>
        <dbReference type="Pfam" id="PF01593"/>
    </source>
</evidence>
<dbReference type="InterPro" id="IPR002937">
    <property type="entry name" value="Amino_oxidase"/>
</dbReference>
<evidence type="ECO:0000256" key="6">
    <source>
        <dbReference type="ARBA" id="ARBA00047321"/>
    </source>
</evidence>
<evidence type="ECO:0000313" key="9">
    <source>
        <dbReference type="EMBL" id="MCL6683140.1"/>
    </source>
</evidence>
<evidence type="ECO:0000313" key="10">
    <source>
        <dbReference type="Proteomes" id="UP001165363"/>
    </source>
</evidence>
<comment type="caution">
    <text evidence="9">The sequence shown here is derived from an EMBL/GenBank/DDBJ whole genome shotgun (WGS) entry which is preliminary data.</text>
</comment>
<feature type="signal peptide" evidence="7">
    <location>
        <begin position="1"/>
        <end position="29"/>
    </location>
</feature>
<evidence type="ECO:0000256" key="5">
    <source>
        <dbReference type="ARBA" id="ARBA00023070"/>
    </source>
</evidence>
<keyword evidence="7" id="KW-0732">Signal</keyword>
<dbReference type="Proteomes" id="UP001165363">
    <property type="component" value="Unassembled WGS sequence"/>
</dbReference>
<dbReference type="PANTHER" id="PTHR10742">
    <property type="entry name" value="FLAVIN MONOAMINE OXIDASE"/>
    <property type="match status" value="1"/>
</dbReference>
<dbReference type="Gene3D" id="3.50.50.60">
    <property type="entry name" value="FAD/NAD(P)-binding domain"/>
    <property type="match status" value="1"/>
</dbReference>
<comment type="pathway">
    <text evidence="1">Plant hormone metabolism; auxin biosynthesis.</text>
</comment>
<accession>A0ABT0RKL0</accession>
<comment type="similarity">
    <text evidence="2">Belongs to the tryptophan 2-monooxygenase family.</text>
</comment>
<proteinExistence type="inferred from homology"/>
<dbReference type="Pfam" id="PF01593">
    <property type="entry name" value="Amino_oxidase"/>
    <property type="match status" value="1"/>
</dbReference>
<evidence type="ECO:0000256" key="1">
    <source>
        <dbReference type="ARBA" id="ARBA00004814"/>
    </source>
</evidence>
<name>A0ABT0RKL0_9SPHN</name>
<comment type="catalytic activity">
    <reaction evidence="6">
        <text>L-tryptophan + O2 = indole-3-acetamide + CO2 + H2O</text>
        <dbReference type="Rhea" id="RHEA:16165"/>
        <dbReference type="ChEBI" id="CHEBI:15377"/>
        <dbReference type="ChEBI" id="CHEBI:15379"/>
        <dbReference type="ChEBI" id="CHEBI:16031"/>
        <dbReference type="ChEBI" id="CHEBI:16526"/>
        <dbReference type="ChEBI" id="CHEBI:57912"/>
        <dbReference type="EC" id="1.13.12.3"/>
    </reaction>
</comment>
<dbReference type="InterPro" id="IPR036188">
    <property type="entry name" value="FAD/NAD-bd_sf"/>
</dbReference>
<evidence type="ECO:0000256" key="2">
    <source>
        <dbReference type="ARBA" id="ARBA00005833"/>
    </source>
</evidence>
<dbReference type="Gene3D" id="3.90.660.10">
    <property type="match status" value="1"/>
</dbReference>
<gene>
    <name evidence="9" type="ORF">LZ536_04370</name>
</gene>
<feature type="domain" description="Amine oxidase" evidence="8">
    <location>
        <begin position="51"/>
        <end position="499"/>
    </location>
</feature>
<evidence type="ECO:0000256" key="3">
    <source>
        <dbReference type="ARBA" id="ARBA00012535"/>
    </source>
</evidence>
<protein>
    <recommendedName>
        <fullName evidence="4">Tryptophan 2-monooxygenase</fullName>
        <ecNumber evidence="3">1.13.12.3</ecNumber>
    </recommendedName>
</protein>
<dbReference type="EC" id="1.13.12.3" evidence="3"/>
<dbReference type="Gene3D" id="1.20.1440.240">
    <property type="match status" value="1"/>
</dbReference>
<dbReference type="EMBL" id="JAMGBD010000001">
    <property type="protein sequence ID" value="MCL6683140.1"/>
    <property type="molecule type" value="Genomic_DNA"/>
</dbReference>
<evidence type="ECO:0000256" key="7">
    <source>
        <dbReference type="SAM" id="SignalP"/>
    </source>
</evidence>
<dbReference type="SUPFAM" id="SSF54373">
    <property type="entry name" value="FAD-linked reductases, C-terminal domain"/>
    <property type="match status" value="1"/>
</dbReference>
<dbReference type="RefSeq" id="WP_249847083.1">
    <property type="nucleotide sequence ID" value="NZ_JAMGBD010000001.1"/>
</dbReference>
<keyword evidence="5" id="KW-0073">Auxin biosynthesis</keyword>
<organism evidence="9 10">
    <name type="scientific">Sphingomonas alba</name>
    <dbReference type="NCBI Taxonomy" id="2908208"/>
    <lineage>
        <taxon>Bacteria</taxon>
        <taxon>Pseudomonadati</taxon>
        <taxon>Pseudomonadota</taxon>
        <taxon>Alphaproteobacteria</taxon>
        <taxon>Sphingomonadales</taxon>
        <taxon>Sphingomonadaceae</taxon>
        <taxon>Sphingomonas</taxon>
    </lineage>
</organism>
<evidence type="ECO:0000256" key="4">
    <source>
        <dbReference type="ARBA" id="ARBA00017871"/>
    </source>
</evidence>
<dbReference type="InterPro" id="IPR050281">
    <property type="entry name" value="Flavin_monoamine_oxidase"/>
</dbReference>
<keyword evidence="10" id="KW-1185">Reference proteome</keyword>
<reference evidence="9" key="1">
    <citation type="submission" date="2022-05" db="EMBL/GenBank/DDBJ databases">
        <authorList>
            <person name="Jo J.-H."/>
            <person name="Im W.-T."/>
        </authorList>
    </citation>
    <scope>NUCLEOTIDE SEQUENCE</scope>
    <source>
        <strain evidence="9">SE158</strain>
    </source>
</reference>